<dbReference type="OrthoDB" id="198885at2759"/>
<dbReference type="AlphaFoldDB" id="A0A9P8TD20"/>
<evidence type="ECO:0000256" key="2">
    <source>
        <dbReference type="ARBA" id="ARBA00022801"/>
    </source>
</evidence>
<dbReference type="GO" id="GO:0046872">
    <property type="term" value="F:metal ion binding"/>
    <property type="evidence" value="ECO:0007669"/>
    <property type="project" value="UniProtKB-KW"/>
</dbReference>
<gene>
    <name evidence="6" type="ORF">WICMUC_003202</name>
</gene>
<evidence type="ECO:0008006" key="8">
    <source>
        <dbReference type="Google" id="ProtNLM"/>
    </source>
</evidence>
<dbReference type="Gene3D" id="3.40.1190.20">
    <property type="match status" value="1"/>
</dbReference>
<dbReference type="Pfam" id="PF04227">
    <property type="entry name" value="Indigoidine_A"/>
    <property type="match status" value="1"/>
</dbReference>
<dbReference type="PANTHER" id="PTHR42909">
    <property type="entry name" value="ZGC:136858"/>
    <property type="match status" value="1"/>
</dbReference>
<dbReference type="InterPro" id="IPR022830">
    <property type="entry name" value="Indigdn_synthA-like"/>
</dbReference>
<evidence type="ECO:0000256" key="5">
    <source>
        <dbReference type="ARBA" id="ARBA00023295"/>
    </source>
</evidence>
<evidence type="ECO:0000256" key="3">
    <source>
        <dbReference type="ARBA" id="ARBA00023211"/>
    </source>
</evidence>
<reference evidence="6" key="1">
    <citation type="journal article" date="2021" name="Open Biol.">
        <title>Shared evolutionary footprints suggest mitochondrial oxidative damage underlies multiple complex I losses in fungi.</title>
        <authorList>
            <person name="Schikora-Tamarit M.A."/>
            <person name="Marcet-Houben M."/>
            <person name="Nosek J."/>
            <person name="Gabaldon T."/>
        </authorList>
    </citation>
    <scope>NUCLEOTIDE SEQUENCE</scope>
    <source>
        <strain evidence="6">CBS6341</strain>
    </source>
</reference>
<dbReference type="EMBL" id="JAEUBF010000845">
    <property type="protein sequence ID" value="KAH3674656.1"/>
    <property type="molecule type" value="Genomic_DNA"/>
</dbReference>
<dbReference type="GO" id="GO:0016798">
    <property type="term" value="F:hydrolase activity, acting on glycosyl bonds"/>
    <property type="evidence" value="ECO:0007669"/>
    <property type="project" value="UniProtKB-KW"/>
</dbReference>
<proteinExistence type="predicted"/>
<sequence length="644" mass="69872">MALSVEKEIRNFGIVPATTAFINGTPKVGLEVDEIKVLASSQNKNKVSRRDIPYTMANGLHGGTTISGTMILSHKAGIKVFATGGLGGVHRGGENTMDISADLEELSRTPVAVVCAGPKSILDIRRTNEYLETKGVFVGTFGDKGTNIPGFYTADSGVKSPYNFSSFESAAKIIHQGNSFQLGSGYLFCIPPPENVALESSLINSVIEQANLDAKERGISGKELTPFLLKRINESTNGQSVNSNIQFVLNNARAASQIAIELSKLECPNTIFTPQLNIPTDLTANGDITLTLDSLVVGSVGLDSLCQLKESSVRLNDSNPSNITTSIGGVGYNVANESFKNGNKSLGFISAVGKDIYGEKITSGIKLAHCFIKRLPDLKTSQYISFHDSQGELIIASSDMKIIEKLPFDYVEKVVRQVSPKALLLDCNLSEDLISKISKIDSDFKLIVEPTSSSKSTRLSDATDVFLITPTVAELKSIYDSFDTKGKFDLDYWFPVVDLLGLDGSFRTRVENLVSRNPQYKEILAKGIVQMGTSLLPYIENIVIKDGANGIFFLSIHENIDVVENSSKAEFSLKSRGRNNSGVLFEHYKVPPFTGEVLNVTGAGDAIAGILLHEISQNVDIFKKKERENVFEIAQNSALKKITN</sequence>
<reference evidence="6" key="2">
    <citation type="submission" date="2021-01" db="EMBL/GenBank/DDBJ databases">
        <authorList>
            <person name="Schikora-Tamarit M.A."/>
        </authorList>
    </citation>
    <scope>NUCLEOTIDE SEQUENCE</scope>
    <source>
        <strain evidence="6">CBS6341</strain>
    </source>
</reference>
<keyword evidence="5" id="KW-0326">Glycosidase</keyword>
<keyword evidence="3" id="KW-0464">Manganese</keyword>
<keyword evidence="2" id="KW-0378">Hydrolase</keyword>
<organism evidence="6 7">
    <name type="scientific">Wickerhamomyces mucosus</name>
    <dbReference type="NCBI Taxonomy" id="1378264"/>
    <lineage>
        <taxon>Eukaryota</taxon>
        <taxon>Fungi</taxon>
        <taxon>Dikarya</taxon>
        <taxon>Ascomycota</taxon>
        <taxon>Saccharomycotina</taxon>
        <taxon>Saccharomycetes</taxon>
        <taxon>Phaffomycetales</taxon>
        <taxon>Wickerhamomycetaceae</taxon>
        <taxon>Wickerhamomyces</taxon>
    </lineage>
</organism>
<keyword evidence="1" id="KW-0479">Metal-binding</keyword>
<evidence type="ECO:0000313" key="7">
    <source>
        <dbReference type="Proteomes" id="UP000769528"/>
    </source>
</evidence>
<accession>A0A9P8TD20</accession>
<dbReference type="SUPFAM" id="SSF53613">
    <property type="entry name" value="Ribokinase-like"/>
    <property type="match status" value="1"/>
</dbReference>
<keyword evidence="7" id="KW-1185">Reference proteome</keyword>
<dbReference type="SUPFAM" id="SSF110581">
    <property type="entry name" value="Indigoidine synthase A-like"/>
    <property type="match status" value="1"/>
</dbReference>
<dbReference type="GO" id="GO:0005737">
    <property type="term" value="C:cytoplasm"/>
    <property type="evidence" value="ECO:0007669"/>
    <property type="project" value="TreeGrafter"/>
</dbReference>
<name>A0A9P8TD20_9ASCO</name>
<dbReference type="InterPro" id="IPR029056">
    <property type="entry name" value="Ribokinase-like"/>
</dbReference>
<comment type="caution">
    <text evidence="6">The sequence shown here is derived from an EMBL/GenBank/DDBJ whole genome shotgun (WGS) entry which is preliminary data.</text>
</comment>
<evidence type="ECO:0000313" key="6">
    <source>
        <dbReference type="EMBL" id="KAH3674656.1"/>
    </source>
</evidence>
<keyword evidence="4" id="KW-0456">Lyase</keyword>
<dbReference type="PANTHER" id="PTHR42909:SF1">
    <property type="entry name" value="CARBOHYDRATE KINASE PFKB DOMAIN-CONTAINING PROTEIN"/>
    <property type="match status" value="1"/>
</dbReference>
<dbReference type="InterPro" id="IPR007342">
    <property type="entry name" value="PsuG"/>
</dbReference>
<evidence type="ECO:0000256" key="4">
    <source>
        <dbReference type="ARBA" id="ARBA00023239"/>
    </source>
</evidence>
<dbReference type="Gene3D" id="3.40.1790.10">
    <property type="entry name" value="Indigoidine synthase domain"/>
    <property type="match status" value="1"/>
</dbReference>
<dbReference type="Proteomes" id="UP000769528">
    <property type="component" value="Unassembled WGS sequence"/>
</dbReference>
<evidence type="ECO:0000256" key="1">
    <source>
        <dbReference type="ARBA" id="ARBA00022723"/>
    </source>
</evidence>
<dbReference type="GO" id="GO:0004730">
    <property type="term" value="F:pseudouridylate synthase activity"/>
    <property type="evidence" value="ECO:0007669"/>
    <property type="project" value="InterPro"/>
</dbReference>
<protein>
    <recommendedName>
        <fullName evidence="8">Carbohydrate kinase PfkB domain-containing protein</fullName>
    </recommendedName>
</protein>